<reference evidence="6 7" key="1">
    <citation type="journal article" date="2019" name="Int. J. Syst. Evol. Microbiol.">
        <title>The Global Catalogue of Microorganisms (GCM) 10K type strain sequencing project: providing services to taxonomists for standard genome sequencing and annotation.</title>
        <authorList>
            <consortium name="The Broad Institute Genomics Platform"/>
            <consortium name="The Broad Institute Genome Sequencing Center for Infectious Disease"/>
            <person name="Wu L."/>
            <person name="Ma J."/>
        </authorList>
    </citation>
    <scope>NUCLEOTIDE SEQUENCE [LARGE SCALE GENOMIC DNA]</scope>
    <source>
        <strain evidence="6 7">JCM 14718</strain>
    </source>
</reference>
<name>A0ABN2GT16_9ACTN</name>
<dbReference type="InterPro" id="IPR009057">
    <property type="entry name" value="Homeodomain-like_sf"/>
</dbReference>
<dbReference type="Pfam" id="PF00440">
    <property type="entry name" value="TetR_N"/>
    <property type="match status" value="1"/>
</dbReference>
<keyword evidence="1" id="KW-0805">Transcription regulation</keyword>
<dbReference type="PANTHER" id="PTHR30055:SF151">
    <property type="entry name" value="TRANSCRIPTIONAL REGULATORY PROTEIN"/>
    <property type="match status" value="1"/>
</dbReference>
<dbReference type="SUPFAM" id="SSF48498">
    <property type="entry name" value="Tetracyclin repressor-like, C-terminal domain"/>
    <property type="match status" value="1"/>
</dbReference>
<dbReference type="InterPro" id="IPR004111">
    <property type="entry name" value="Repressor_TetR_C"/>
</dbReference>
<evidence type="ECO:0000313" key="7">
    <source>
        <dbReference type="Proteomes" id="UP001500618"/>
    </source>
</evidence>
<dbReference type="Pfam" id="PF02909">
    <property type="entry name" value="TetR_C_1"/>
    <property type="match status" value="1"/>
</dbReference>
<dbReference type="Proteomes" id="UP001500618">
    <property type="component" value="Unassembled WGS sequence"/>
</dbReference>
<evidence type="ECO:0000259" key="5">
    <source>
        <dbReference type="PROSITE" id="PS50977"/>
    </source>
</evidence>
<feature type="domain" description="HTH tetR-type" evidence="5">
    <location>
        <begin position="21"/>
        <end position="81"/>
    </location>
</feature>
<protein>
    <submittedName>
        <fullName evidence="6">TetR family transcriptional regulator ActII</fullName>
    </submittedName>
</protein>
<dbReference type="PROSITE" id="PS50977">
    <property type="entry name" value="HTH_TETR_2"/>
    <property type="match status" value="1"/>
</dbReference>
<sequence length="238" mass="26117">MATDLPEPPWRRTTSRPVKRQLSTELIVSTALDVMAKDGLDAVSMRRVAQQLDTGAASLYAHVRNKSELHELMYDQIMSTIEVPEIDPARWQEQLKELARTLTKVMLDNPGVARIAMHTLIPTSPQMLMGMDRILGLLAAGGLPAKVASYVADAVALYTTAIAYEASLWSDAEGGVEEAQRRMGQIDDYLSALPPDQLVHLRAMAPVMAADDAAERFEFALDLLIGGLDRYAQKPATD</sequence>
<dbReference type="PANTHER" id="PTHR30055">
    <property type="entry name" value="HTH-TYPE TRANSCRIPTIONAL REGULATOR RUTR"/>
    <property type="match status" value="1"/>
</dbReference>
<proteinExistence type="predicted"/>
<dbReference type="Gene3D" id="1.10.357.10">
    <property type="entry name" value="Tetracycline Repressor, domain 2"/>
    <property type="match status" value="1"/>
</dbReference>
<dbReference type="SUPFAM" id="SSF46689">
    <property type="entry name" value="Homeodomain-like"/>
    <property type="match status" value="1"/>
</dbReference>
<dbReference type="EMBL" id="BAAANY010000009">
    <property type="protein sequence ID" value="GAA1676306.1"/>
    <property type="molecule type" value="Genomic_DNA"/>
</dbReference>
<evidence type="ECO:0000256" key="2">
    <source>
        <dbReference type="ARBA" id="ARBA00023125"/>
    </source>
</evidence>
<dbReference type="InterPro" id="IPR050109">
    <property type="entry name" value="HTH-type_TetR-like_transc_reg"/>
</dbReference>
<keyword evidence="3" id="KW-0804">Transcription</keyword>
<dbReference type="RefSeq" id="WP_163568551.1">
    <property type="nucleotide sequence ID" value="NZ_BAAANY010000009.1"/>
</dbReference>
<keyword evidence="7" id="KW-1185">Reference proteome</keyword>
<evidence type="ECO:0000256" key="3">
    <source>
        <dbReference type="ARBA" id="ARBA00023163"/>
    </source>
</evidence>
<gene>
    <name evidence="6" type="primary">actII</name>
    <name evidence="6" type="ORF">GCM10009765_27090</name>
</gene>
<evidence type="ECO:0000313" key="6">
    <source>
        <dbReference type="EMBL" id="GAA1676306.1"/>
    </source>
</evidence>
<comment type="caution">
    <text evidence="6">The sequence shown here is derived from an EMBL/GenBank/DDBJ whole genome shotgun (WGS) entry which is preliminary data.</text>
</comment>
<evidence type="ECO:0000256" key="4">
    <source>
        <dbReference type="PROSITE-ProRule" id="PRU00335"/>
    </source>
</evidence>
<feature type="DNA-binding region" description="H-T-H motif" evidence="4">
    <location>
        <begin position="44"/>
        <end position="63"/>
    </location>
</feature>
<keyword evidence="2 4" id="KW-0238">DNA-binding</keyword>
<dbReference type="InterPro" id="IPR001647">
    <property type="entry name" value="HTH_TetR"/>
</dbReference>
<organism evidence="6 7">
    <name type="scientific">Fodinicola feengrottensis</name>
    <dbReference type="NCBI Taxonomy" id="435914"/>
    <lineage>
        <taxon>Bacteria</taxon>
        <taxon>Bacillati</taxon>
        <taxon>Actinomycetota</taxon>
        <taxon>Actinomycetes</taxon>
        <taxon>Mycobacteriales</taxon>
        <taxon>Fodinicola</taxon>
    </lineage>
</organism>
<evidence type="ECO:0000256" key="1">
    <source>
        <dbReference type="ARBA" id="ARBA00023015"/>
    </source>
</evidence>
<accession>A0ABN2GT16</accession>
<dbReference type="InterPro" id="IPR036271">
    <property type="entry name" value="Tet_transcr_reg_TetR-rel_C_sf"/>
</dbReference>